<proteinExistence type="predicted"/>
<dbReference type="Gene3D" id="1.10.101.10">
    <property type="entry name" value="PGBD-like superfamily/PGBD"/>
    <property type="match status" value="2"/>
</dbReference>
<dbReference type="InterPro" id="IPR002477">
    <property type="entry name" value="Peptidoglycan-bd-like"/>
</dbReference>
<dbReference type="AlphaFoldDB" id="A0A9E8ZGY4"/>
<feature type="compositionally biased region" description="Low complexity" evidence="1">
    <location>
        <begin position="197"/>
        <end position="212"/>
    </location>
</feature>
<evidence type="ECO:0000313" key="3">
    <source>
        <dbReference type="EMBL" id="WAL61634.1"/>
    </source>
</evidence>
<dbReference type="SUPFAM" id="SSF47090">
    <property type="entry name" value="PGBD-like"/>
    <property type="match status" value="2"/>
</dbReference>
<feature type="region of interest" description="Disordered" evidence="1">
    <location>
        <begin position="163"/>
        <end position="227"/>
    </location>
</feature>
<dbReference type="Pfam" id="PF01471">
    <property type="entry name" value="PG_binding_1"/>
    <property type="match status" value="2"/>
</dbReference>
<reference evidence="3" key="1">
    <citation type="submission" date="2022-12" db="EMBL/GenBank/DDBJ databases">
        <title>Polyphasic identification of a Novel Hot-Spring Cyanobacterium Ocullathermofonsia sinensis gen nov. sp. nov. and Genomic Insights on its Adaptations to the Thermal Habitat.</title>
        <authorList>
            <person name="Daroch M."/>
            <person name="Tang J."/>
            <person name="Jiang Y."/>
        </authorList>
    </citation>
    <scope>NUCLEOTIDE SEQUENCE</scope>
    <source>
        <strain evidence="3">PKUAC-SCTA174</strain>
    </source>
</reference>
<dbReference type="EMBL" id="CP113797">
    <property type="protein sequence ID" value="WAL61634.1"/>
    <property type="molecule type" value="Genomic_DNA"/>
</dbReference>
<gene>
    <name evidence="3" type="ORF">OXH18_06515</name>
</gene>
<evidence type="ECO:0000313" key="4">
    <source>
        <dbReference type="Proteomes" id="UP001163152"/>
    </source>
</evidence>
<accession>A0A9E8ZGY4</accession>
<organism evidence="3 4">
    <name type="scientific">Thermocoleostomius sinensis A174</name>
    <dbReference type="NCBI Taxonomy" id="2016057"/>
    <lineage>
        <taxon>Bacteria</taxon>
        <taxon>Bacillati</taxon>
        <taxon>Cyanobacteriota</taxon>
        <taxon>Cyanophyceae</taxon>
        <taxon>Oculatellales</taxon>
        <taxon>Oculatellaceae</taxon>
        <taxon>Thermocoleostomius</taxon>
    </lineage>
</organism>
<keyword evidence="4" id="KW-1185">Reference proteome</keyword>
<dbReference type="InterPro" id="IPR036366">
    <property type="entry name" value="PGBDSf"/>
</dbReference>
<dbReference type="RefSeq" id="WP_268611649.1">
    <property type="nucleotide sequence ID" value="NZ_CP113797.1"/>
</dbReference>
<protein>
    <submittedName>
        <fullName evidence="3">Peptidoglycan-binding protein</fullName>
    </submittedName>
</protein>
<feature type="domain" description="Peptidoglycan binding-like" evidence="2">
    <location>
        <begin position="235"/>
        <end position="291"/>
    </location>
</feature>
<feature type="region of interest" description="Disordered" evidence="1">
    <location>
        <begin position="60"/>
        <end position="104"/>
    </location>
</feature>
<dbReference type="Proteomes" id="UP001163152">
    <property type="component" value="Chromosome"/>
</dbReference>
<dbReference type="KEGG" id="tsin:OXH18_06515"/>
<name>A0A9E8ZGY4_9CYAN</name>
<evidence type="ECO:0000256" key="1">
    <source>
        <dbReference type="SAM" id="MobiDB-lite"/>
    </source>
</evidence>
<feature type="compositionally biased region" description="Pro residues" evidence="1">
    <location>
        <begin position="65"/>
        <end position="86"/>
    </location>
</feature>
<evidence type="ECO:0000259" key="2">
    <source>
        <dbReference type="Pfam" id="PF01471"/>
    </source>
</evidence>
<dbReference type="InterPro" id="IPR036365">
    <property type="entry name" value="PGBD-like_sf"/>
</dbReference>
<feature type="domain" description="Peptidoglycan binding-like" evidence="2">
    <location>
        <begin position="104"/>
        <end position="160"/>
    </location>
</feature>
<sequence length="293" mass="30696">MLNRVLHRELSIRSLFYAQLCSHPGQFRQTLLCLMAFVVALSIAPAHSQAQGEGMQTLPQLEPAPVQPEPVQPTPTQPNPIQPSPVQPNLSQPDPRPVLQVGSQGESVSEVQALLKLLGYYSGEVDGVYRANTAAAVSAFQQAVGLQADGIVGANTWGRLLPAPPATTATDPVPAPSPAPLATAPETTGVEAASPRSSETAPPAQAATSSQPDRSTPEASPEASIDLPVLRVGMRGPAVARLQERLKSLGFYQGPIDGVFGTETQAAVQAAQRSYDLEPDGVVGPATWTALLR</sequence>